<dbReference type="Proteomes" id="UP001059546">
    <property type="component" value="Chromosome VIII"/>
</dbReference>
<accession>A0A9Q9C400</accession>
<name>A0A9Q9C400_ENCHE</name>
<protein>
    <submittedName>
        <fullName evidence="1">Uncharacterized protein</fullName>
    </submittedName>
</protein>
<organism evidence="1 2">
    <name type="scientific">Encephalitozoon hellem</name>
    <name type="common">Microsporidian parasite</name>
    <dbReference type="NCBI Taxonomy" id="27973"/>
    <lineage>
        <taxon>Eukaryota</taxon>
        <taxon>Fungi</taxon>
        <taxon>Fungi incertae sedis</taxon>
        <taxon>Microsporidia</taxon>
        <taxon>Unikaryonidae</taxon>
        <taxon>Encephalitozoon</taxon>
    </lineage>
</organism>
<dbReference type="EMBL" id="CP075154">
    <property type="protein sequence ID" value="UTX43741.1"/>
    <property type="molecule type" value="Genomic_DNA"/>
</dbReference>
<gene>
    <name evidence="1" type="ORF">GPU96_08g15120</name>
</gene>
<reference evidence="1" key="1">
    <citation type="submission" date="2021-05" db="EMBL/GenBank/DDBJ databases">
        <title>Encephalitozoon hellem ATCC 50604 Complete Genome.</title>
        <authorList>
            <person name="Mascarenhas dos Santos A.C."/>
            <person name="Julian A.T."/>
            <person name="Pombert J.-F."/>
        </authorList>
    </citation>
    <scope>NUCLEOTIDE SEQUENCE</scope>
    <source>
        <strain evidence="1">ATCC 50604</strain>
    </source>
</reference>
<sequence length="289" mass="33139">MKVQKTIELIKRSYGQPILFHRLHCHLSHTLRKGNPLYEMSDDWSRILVFSVAQNGGSNQGLESKILSFLKEIRPPMNDKESRLKLWIILYYMRSRSPSQVNHLVVFELVSNFMGDSPFVDGLILSVLRGITTSTHFGLEGNKKMRNDAIVHLLGAIKGKSLDVLNRALALPCYISHDVEPPKLLDLSIGNDLQTFVALENVCFYAKYSKSVEFVKRIVPDEVSFIDCLRRFISRSFRLDKREAPKCTIADGVVESFPILDEIRRAHREAKDKEKFVSRIIEFTTKLSK</sequence>
<evidence type="ECO:0000313" key="1">
    <source>
        <dbReference type="EMBL" id="UTX43741.1"/>
    </source>
</evidence>
<proteinExistence type="predicted"/>
<dbReference type="AlphaFoldDB" id="A0A9Q9C400"/>
<evidence type="ECO:0000313" key="2">
    <source>
        <dbReference type="Proteomes" id="UP001059546"/>
    </source>
</evidence>